<dbReference type="PANTHER" id="PTHR45138">
    <property type="entry name" value="REGULATORY COMPONENTS OF SENSORY TRANSDUCTION SYSTEM"/>
    <property type="match status" value="1"/>
</dbReference>
<name>A0ABN1I104_9GAMM</name>
<sequence>MTDSFATPAASTSGHLDLGQLLGGHNPKLRNRILLLWLVSGLASVLLGLAAVEFDWSALPISVGSATFHVTLYPPLILAMFWLFWFGFWWAAIPTWLTTFVLATHYGMPYEWALLFACSDPLGLALIAMIYRAQPQSTDLRWPGNLVLFILISFAAAVLSSIGAFIWSHATHADIASLYSIWEGWWLGFLLQNMLVVLPILRLAYTRMHDWQQSTQLWCRRYSTADGLRMTLIIAATLVTTAMLFTWLSANLTKNAIETAAFSRDPSLWQPIAQMVRDSVDALMSVLLILMVAMALFGIYLFRYWSRRLTLSNQMLTRSNRQLSAEIKERESVQAELQERYQMLNLMAELDARLHSANSTREIINALAEYLPRQLPRLEGVLCRFTQDRRLEVLTHWGRFALIGEHYAASLELPAESEHWEQVALYDPEGIRNIHRVLPLKSGRKLLGVILLGPEPTDNTAIGSVLQILSEHLSLALTNLQLREQLKQEASHDPLTGLYNRRYLHNWLGPELIRCDRHGRPLSLMLIDIDHFKRLNDSLGHEAGDEALKGIAAFITKQIRESDIACRFGGEEIILALPEASLFHAQERASDLVQGIRALQLHTHTGDPLPHLTVSIGLAAYPQHADSVESLIRAADQAMYSAKAEGRDRIAVADKPAGLVFSPPGT</sequence>
<dbReference type="InterPro" id="IPR029787">
    <property type="entry name" value="Nucleotide_cyclase"/>
</dbReference>
<dbReference type="Proteomes" id="UP001499915">
    <property type="component" value="Unassembled WGS sequence"/>
</dbReference>
<gene>
    <name evidence="5" type="ORF">GCM10009104_00410</name>
</gene>
<dbReference type="EMBL" id="BAAAET010000001">
    <property type="protein sequence ID" value="GAA0680069.1"/>
    <property type="molecule type" value="Genomic_DNA"/>
</dbReference>
<evidence type="ECO:0000259" key="4">
    <source>
        <dbReference type="PROSITE" id="PS50887"/>
    </source>
</evidence>
<evidence type="ECO:0000313" key="5">
    <source>
        <dbReference type="EMBL" id="GAA0680069.1"/>
    </source>
</evidence>
<proteinExistence type="predicted"/>
<feature type="transmembrane region" description="Helical" evidence="3">
    <location>
        <begin position="186"/>
        <end position="205"/>
    </location>
</feature>
<evidence type="ECO:0000256" key="1">
    <source>
        <dbReference type="ARBA" id="ARBA00012528"/>
    </source>
</evidence>
<accession>A0ABN1I104</accession>
<dbReference type="InterPro" id="IPR043128">
    <property type="entry name" value="Rev_trsase/Diguanyl_cyclase"/>
</dbReference>
<keyword evidence="3" id="KW-0472">Membrane</keyword>
<dbReference type="PROSITE" id="PS50887">
    <property type="entry name" value="GGDEF"/>
    <property type="match status" value="1"/>
</dbReference>
<protein>
    <recommendedName>
        <fullName evidence="1">diguanylate cyclase</fullName>
        <ecNumber evidence="1">2.7.7.65</ecNumber>
    </recommendedName>
</protein>
<dbReference type="SUPFAM" id="SSF55073">
    <property type="entry name" value="Nucleotide cyclase"/>
    <property type="match status" value="1"/>
</dbReference>
<dbReference type="SMART" id="SM00267">
    <property type="entry name" value="GGDEF"/>
    <property type="match status" value="1"/>
</dbReference>
<evidence type="ECO:0000256" key="3">
    <source>
        <dbReference type="SAM" id="Phobius"/>
    </source>
</evidence>
<keyword evidence="3" id="KW-0812">Transmembrane</keyword>
<feature type="transmembrane region" description="Helical" evidence="3">
    <location>
        <begin position="72"/>
        <end position="92"/>
    </location>
</feature>
<dbReference type="CDD" id="cd01949">
    <property type="entry name" value="GGDEF"/>
    <property type="match status" value="1"/>
</dbReference>
<feature type="transmembrane region" description="Helical" evidence="3">
    <location>
        <begin position="33"/>
        <end position="52"/>
    </location>
</feature>
<reference evidence="5 6" key="1">
    <citation type="journal article" date="2019" name="Int. J. Syst. Evol. Microbiol.">
        <title>The Global Catalogue of Microorganisms (GCM) 10K type strain sequencing project: providing services to taxonomists for standard genome sequencing and annotation.</title>
        <authorList>
            <consortium name="The Broad Institute Genomics Platform"/>
            <consortium name="The Broad Institute Genome Sequencing Center for Infectious Disease"/>
            <person name="Wu L."/>
            <person name="Ma J."/>
        </authorList>
    </citation>
    <scope>NUCLEOTIDE SEQUENCE [LARGE SCALE GENOMIC DNA]</scope>
    <source>
        <strain evidence="5 6">JCM 15134</strain>
    </source>
</reference>
<organism evidence="5 6">
    <name type="scientific">Marinobacterium maritimum</name>
    <dbReference type="NCBI Taxonomy" id="500162"/>
    <lineage>
        <taxon>Bacteria</taxon>
        <taxon>Pseudomonadati</taxon>
        <taxon>Pseudomonadota</taxon>
        <taxon>Gammaproteobacteria</taxon>
        <taxon>Oceanospirillales</taxon>
        <taxon>Oceanospirillaceae</taxon>
        <taxon>Marinobacterium</taxon>
    </lineage>
</organism>
<evidence type="ECO:0000256" key="2">
    <source>
        <dbReference type="ARBA" id="ARBA00034247"/>
    </source>
</evidence>
<keyword evidence="3" id="KW-1133">Transmembrane helix</keyword>
<dbReference type="PANTHER" id="PTHR45138:SF9">
    <property type="entry name" value="DIGUANYLATE CYCLASE DGCM-RELATED"/>
    <property type="match status" value="1"/>
</dbReference>
<dbReference type="InterPro" id="IPR000160">
    <property type="entry name" value="GGDEF_dom"/>
</dbReference>
<comment type="catalytic activity">
    <reaction evidence="2">
        <text>2 GTP = 3',3'-c-di-GMP + 2 diphosphate</text>
        <dbReference type="Rhea" id="RHEA:24898"/>
        <dbReference type="ChEBI" id="CHEBI:33019"/>
        <dbReference type="ChEBI" id="CHEBI:37565"/>
        <dbReference type="ChEBI" id="CHEBI:58805"/>
        <dbReference type="EC" id="2.7.7.65"/>
    </reaction>
</comment>
<evidence type="ECO:0000313" key="6">
    <source>
        <dbReference type="Proteomes" id="UP001499915"/>
    </source>
</evidence>
<dbReference type="EC" id="2.7.7.65" evidence="1"/>
<feature type="transmembrane region" description="Helical" evidence="3">
    <location>
        <begin position="282"/>
        <end position="302"/>
    </location>
</feature>
<dbReference type="SUPFAM" id="SSF55781">
    <property type="entry name" value="GAF domain-like"/>
    <property type="match status" value="1"/>
</dbReference>
<feature type="domain" description="GGDEF" evidence="4">
    <location>
        <begin position="520"/>
        <end position="655"/>
    </location>
</feature>
<dbReference type="NCBIfam" id="TIGR00254">
    <property type="entry name" value="GGDEF"/>
    <property type="match status" value="1"/>
</dbReference>
<feature type="transmembrane region" description="Helical" evidence="3">
    <location>
        <begin position="226"/>
        <end position="248"/>
    </location>
</feature>
<feature type="transmembrane region" description="Helical" evidence="3">
    <location>
        <begin position="112"/>
        <end position="133"/>
    </location>
</feature>
<dbReference type="RefSeq" id="WP_343800467.1">
    <property type="nucleotide sequence ID" value="NZ_BAAAET010000001.1"/>
</dbReference>
<dbReference type="InterPro" id="IPR050469">
    <property type="entry name" value="Diguanylate_Cyclase"/>
</dbReference>
<dbReference type="Pfam" id="PF00990">
    <property type="entry name" value="GGDEF"/>
    <property type="match status" value="1"/>
</dbReference>
<keyword evidence="6" id="KW-1185">Reference proteome</keyword>
<dbReference type="Gene3D" id="3.30.70.270">
    <property type="match status" value="1"/>
</dbReference>
<comment type="caution">
    <text evidence="5">The sequence shown here is derived from an EMBL/GenBank/DDBJ whole genome shotgun (WGS) entry which is preliminary data.</text>
</comment>
<feature type="transmembrane region" description="Helical" evidence="3">
    <location>
        <begin position="145"/>
        <end position="166"/>
    </location>
</feature>